<keyword evidence="3" id="KW-1185">Reference proteome</keyword>
<dbReference type="InterPro" id="IPR028221">
    <property type="entry name" value="JCAD"/>
</dbReference>
<accession>A0AAV2JNH5</accession>
<proteinExistence type="predicted"/>
<evidence type="ECO:0000313" key="3">
    <source>
        <dbReference type="Proteomes" id="UP001497482"/>
    </source>
</evidence>
<dbReference type="EMBL" id="OZ035836">
    <property type="protein sequence ID" value="CAL1579077.1"/>
    <property type="molecule type" value="Genomic_DNA"/>
</dbReference>
<dbReference type="AlphaFoldDB" id="A0AAV2JNH5"/>
<dbReference type="PANTHER" id="PTHR34757">
    <property type="entry name" value="JUNCTIONAL PROTEIN ASSOCIATED WITH CORONARY ARTERY DISEASE"/>
    <property type="match status" value="1"/>
</dbReference>
<gene>
    <name evidence="2" type="ORF">KC01_LOCUS10171</name>
</gene>
<feature type="region of interest" description="Disordered" evidence="1">
    <location>
        <begin position="13"/>
        <end position="46"/>
    </location>
</feature>
<evidence type="ECO:0000313" key="2">
    <source>
        <dbReference type="EMBL" id="CAL1579077.1"/>
    </source>
</evidence>
<name>A0AAV2JNH5_KNICA</name>
<dbReference type="GO" id="GO:1903589">
    <property type="term" value="P:positive regulation of blood vessel endothelial cell proliferation involved in sprouting angiogenesis"/>
    <property type="evidence" value="ECO:0007669"/>
    <property type="project" value="TreeGrafter"/>
</dbReference>
<dbReference type="Proteomes" id="UP001497482">
    <property type="component" value="Chromosome 14"/>
</dbReference>
<organism evidence="2 3">
    <name type="scientific">Knipowitschia caucasica</name>
    <name type="common">Caucasian dwarf goby</name>
    <name type="synonym">Pomatoschistus caucasicus</name>
    <dbReference type="NCBI Taxonomy" id="637954"/>
    <lineage>
        <taxon>Eukaryota</taxon>
        <taxon>Metazoa</taxon>
        <taxon>Chordata</taxon>
        <taxon>Craniata</taxon>
        <taxon>Vertebrata</taxon>
        <taxon>Euteleostomi</taxon>
        <taxon>Actinopterygii</taxon>
        <taxon>Neopterygii</taxon>
        <taxon>Teleostei</taxon>
        <taxon>Neoteleostei</taxon>
        <taxon>Acanthomorphata</taxon>
        <taxon>Gobiaria</taxon>
        <taxon>Gobiiformes</taxon>
        <taxon>Gobioidei</taxon>
        <taxon>Gobiidae</taxon>
        <taxon>Gobiinae</taxon>
        <taxon>Knipowitschia</taxon>
    </lineage>
</organism>
<evidence type="ECO:0000256" key="1">
    <source>
        <dbReference type="SAM" id="MobiDB-lite"/>
    </source>
</evidence>
<sequence>MYSVEDLLISHGYKLPKSGPASAPPFERRAPECPRSDPVDARAGRGALNGYEAERAASSSLSGLYSRQALVKAYPPESEGQDRILRRKDMVLQDAAPVVESLAIDSG</sequence>
<dbReference type="Pfam" id="PF15351">
    <property type="entry name" value="JCAD"/>
    <property type="match status" value="1"/>
</dbReference>
<feature type="compositionally biased region" description="Basic and acidic residues" evidence="1">
    <location>
        <begin position="26"/>
        <end position="43"/>
    </location>
</feature>
<reference evidence="2 3" key="1">
    <citation type="submission" date="2024-04" db="EMBL/GenBank/DDBJ databases">
        <authorList>
            <person name="Waldvogel A.-M."/>
            <person name="Schoenle A."/>
        </authorList>
    </citation>
    <scope>NUCLEOTIDE SEQUENCE [LARGE SCALE GENOMIC DNA]</scope>
</reference>
<dbReference type="GO" id="GO:0005912">
    <property type="term" value="C:adherens junction"/>
    <property type="evidence" value="ECO:0007669"/>
    <property type="project" value="TreeGrafter"/>
</dbReference>
<dbReference type="PANTHER" id="PTHR34757:SF1">
    <property type="entry name" value="JUNCTIONAL CADHERIN 5-ASSOCIATED PROTEIN"/>
    <property type="match status" value="1"/>
</dbReference>
<protein>
    <submittedName>
        <fullName evidence="2">Uncharacterized protein</fullName>
    </submittedName>
</protein>
<dbReference type="GO" id="GO:0032587">
    <property type="term" value="C:ruffle membrane"/>
    <property type="evidence" value="ECO:0007669"/>
    <property type="project" value="TreeGrafter"/>
</dbReference>